<protein>
    <submittedName>
        <fullName evidence="1">Uncharacterized protein</fullName>
    </submittedName>
</protein>
<evidence type="ECO:0000313" key="2">
    <source>
        <dbReference type="Proteomes" id="UP001341840"/>
    </source>
</evidence>
<accession>A0ABU6R187</accession>
<comment type="caution">
    <text evidence="1">The sequence shown here is derived from an EMBL/GenBank/DDBJ whole genome shotgun (WGS) entry which is preliminary data.</text>
</comment>
<gene>
    <name evidence="1" type="ORF">PIB30_113208</name>
</gene>
<feature type="non-terminal residue" evidence="1">
    <location>
        <position position="1"/>
    </location>
</feature>
<keyword evidence="2" id="KW-1185">Reference proteome</keyword>
<dbReference type="Proteomes" id="UP001341840">
    <property type="component" value="Unassembled WGS sequence"/>
</dbReference>
<sequence>NFRHVGIDSGSPRVDSHNSLKFILKAGVDSGHSESTPCNVSKLKSFLSKLESTLEPFRVYSCHLEIVESEVTLMRVDSEGLESIL</sequence>
<name>A0ABU6R187_9FABA</name>
<dbReference type="EMBL" id="JASCZI010008891">
    <property type="protein sequence ID" value="MED6117798.1"/>
    <property type="molecule type" value="Genomic_DNA"/>
</dbReference>
<reference evidence="1 2" key="1">
    <citation type="journal article" date="2023" name="Plants (Basel)">
        <title>Bridging the Gap: Combining Genomics and Transcriptomics Approaches to Understand Stylosanthes scabra, an Orphan Legume from the Brazilian Caatinga.</title>
        <authorList>
            <person name="Ferreira-Neto J.R.C."/>
            <person name="da Silva M.D."/>
            <person name="Binneck E."/>
            <person name="de Melo N.F."/>
            <person name="da Silva R.H."/>
            <person name="de Melo A.L.T.M."/>
            <person name="Pandolfi V."/>
            <person name="Bustamante F.O."/>
            <person name="Brasileiro-Vidal A.C."/>
            <person name="Benko-Iseppon A.M."/>
        </authorList>
    </citation>
    <scope>NUCLEOTIDE SEQUENCE [LARGE SCALE GENOMIC DNA]</scope>
    <source>
        <tissue evidence="1">Leaves</tissue>
    </source>
</reference>
<proteinExistence type="predicted"/>
<evidence type="ECO:0000313" key="1">
    <source>
        <dbReference type="EMBL" id="MED6117798.1"/>
    </source>
</evidence>
<organism evidence="1 2">
    <name type="scientific">Stylosanthes scabra</name>
    <dbReference type="NCBI Taxonomy" id="79078"/>
    <lineage>
        <taxon>Eukaryota</taxon>
        <taxon>Viridiplantae</taxon>
        <taxon>Streptophyta</taxon>
        <taxon>Embryophyta</taxon>
        <taxon>Tracheophyta</taxon>
        <taxon>Spermatophyta</taxon>
        <taxon>Magnoliopsida</taxon>
        <taxon>eudicotyledons</taxon>
        <taxon>Gunneridae</taxon>
        <taxon>Pentapetalae</taxon>
        <taxon>rosids</taxon>
        <taxon>fabids</taxon>
        <taxon>Fabales</taxon>
        <taxon>Fabaceae</taxon>
        <taxon>Papilionoideae</taxon>
        <taxon>50 kb inversion clade</taxon>
        <taxon>dalbergioids sensu lato</taxon>
        <taxon>Dalbergieae</taxon>
        <taxon>Pterocarpus clade</taxon>
        <taxon>Stylosanthes</taxon>
    </lineage>
</organism>